<feature type="transmembrane region" description="Helical" evidence="10">
    <location>
        <begin position="142"/>
        <end position="161"/>
    </location>
</feature>
<organism evidence="11 12">
    <name type="scientific">Polypedilum vanderplanki</name>
    <name type="common">Sleeping chironomid midge</name>
    <dbReference type="NCBI Taxonomy" id="319348"/>
    <lineage>
        <taxon>Eukaryota</taxon>
        <taxon>Metazoa</taxon>
        <taxon>Ecdysozoa</taxon>
        <taxon>Arthropoda</taxon>
        <taxon>Hexapoda</taxon>
        <taxon>Insecta</taxon>
        <taxon>Pterygota</taxon>
        <taxon>Neoptera</taxon>
        <taxon>Endopterygota</taxon>
        <taxon>Diptera</taxon>
        <taxon>Nematocera</taxon>
        <taxon>Chironomoidea</taxon>
        <taxon>Chironomidae</taxon>
        <taxon>Chironominae</taxon>
        <taxon>Polypedilum</taxon>
        <taxon>Polypedilum</taxon>
    </lineage>
</organism>
<dbReference type="PANTHER" id="PTHR21137:SF35">
    <property type="entry name" value="ODORANT RECEPTOR 19A-RELATED"/>
    <property type="match status" value="1"/>
</dbReference>
<keyword evidence="2" id="KW-1003">Cell membrane</keyword>
<feature type="transmembrane region" description="Helical" evidence="10">
    <location>
        <begin position="250"/>
        <end position="270"/>
    </location>
</feature>
<dbReference type="InterPro" id="IPR004117">
    <property type="entry name" value="7tm6_olfct_rcpt"/>
</dbReference>
<sequence>MNYKIPRFKRVCTIGYCSSYTIKHFQSHRSVYQDRKQEKKSKMKFSENIRIFKQQVKSHFVSDQVKMFVLFLDDFFPSEKIFNFFGYPYRLHNDEHQKLQNRKRNHFWLTIAVSLFLLFLITINLVISIMNPERFMEAIECFVLFGAYKFNLLRTFFLCYWKRATIKKIIDRLDQNFPHSSREQVQFGVHKHFKTLRKFYQICVTVYLFFWVKSFVAILFTICSEFLGFGSMEPKLLVPIYFPVDPYQPLLYPIFLILQLWTFLMVKFMLISTDMLFFGLTCVTSMEFDICARKIAQIDPENDENTEKKLGEIIDDYNELIEIANELERHFFNDHVDKCFSSISLSLCFFFHS</sequence>
<evidence type="ECO:0000256" key="5">
    <source>
        <dbReference type="ARBA" id="ARBA00022725"/>
    </source>
</evidence>
<dbReference type="GO" id="GO:0004984">
    <property type="term" value="F:olfactory receptor activity"/>
    <property type="evidence" value="ECO:0007669"/>
    <property type="project" value="InterPro"/>
</dbReference>
<feature type="transmembrane region" description="Helical" evidence="10">
    <location>
        <begin position="107"/>
        <end position="130"/>
    </location>
</feature>
<comment type="subcellular location">
    <subcellularLocation>
        <location evidence="1 10">Cell membrane</location>
        <topology evidence="1 10">Multi-pass membrane protein</topology>
    </subcellularLocation>
</comment>
<evidence type="ECO:0000256" key="10">
    <source>
        <dbReference type="RuleBase" id="RU351113"/>
    </source>
</evidence>
<keyword evidence="7 10" id="KW-0472">Membrane</keyword>
<dbReference type="EMBL" id="JADBJN010000003">
    <property type="protein sequence ID" value="KAG5670217.1"/>
    <property type="molecule type" value="Genomic_DNA"/>
</dbReference>
<evidence type="ECO:0000256" key="6">
    <source>
        <dbReference type="ARBA" id="ARBA00022989"/>
    </source>
</evidence>
<comment type="caution">
    <text evidence="10">Lacks conserved residue(s) required for the propagation of feature annotation.</text>
</comment>
<keyword evidence="6 10" id="KW-1133">Transmembrane helix</keyword>
<evidence type="ECO:0000256" key="7">
    <source>
        <dbReference type="ARBA" id="ARBA00023136"/>
    </source>
</evidence>
<evidence type="ECO:0000313" key="12">
    <source>
        <dbReference type="Proteomes" id="UP001107558"/>
    </source>
</evidence>
<comment type="caution">
    <text evidence="11">The sequence shown here is derived from an EMBL/GenBank/DDBJ whole genome shotgun (WGS) entry which is preliminary data.</text>
</comment>
<keyword evidence="8 10" id="KW-0675">Receptor</keyword>
<protein>
    <recommendedName>
        <fullName evidence="10">Odorant receptor</fullName>
    </recommendedName>
</protein>
<evidence type="ECO:0000313" key="11">
    <source>
        <dbReference type="EMBL" id="KAG5670217.1"/>
    </source>
</evidence>
<keyword evidence="4 10" id="KW-0812">Transmembrane</keyword>
<keyword evidence="5 10" id="KW-0552">Olfaction</keyword>
<keyword evidence="12" id="KW-1185">Reference proteome</keyword>
<comment type="similarity">
    <text evidence="10">Belongs to the insect chemoreceptor superfamily. Heteromeric odorant receptor channel (TC 1.A.69) family.</text>
</comment>
<accession>A0A9J6BJZ8</accession>
<evidence type="ECO:0000256" key="2">
    <source>
        <dbReference type="ARBA" id="ARBA00022475"/>
    </source>
</evidence>
<name>A0A9J6BJZ8_POLVA</name>
<dbReference type="GO" id="GO:0005886">
    <property type="term" value="C:plasma membrane"/>
    <property type="evidence" value="ECO:0007669"/>
    <property type="project" value="UniProtKB-SubCell"/>
</dbReference>
<evidence type="ECO:0000256" key="3">
    <source>
        <dbReference type="ARBA" id="ARBA00022606"/>
    </source>
</evidence>
<feature type="transmembrane region" description="Helical" evidence="10">
    <location>
        <begin position="199"/>
        <end position="230"/>
    </location>
</feature>
<keyword evidence="9 10" id="KW-0807">Transducer</keyword>
<dbReference type="GO" id="GO:0005549">
    <property type="term" value="F:odorant binding"/>
    <property type="evidence" value="ECO:0007669"/>
    <property type="project" value="InterPro"/>
</dbReference>
<evidence type="ECO:0000256" key="1">
    <source>
        <dbReference type="ARBA" id="ARBA00004651"/>
    </source>
</evidence>
<reference evidence="11" key="1">
    <citation type="submission" date="2021-03" db="EMBL/GenBank/DDBJ databases">
        <title>Chromosome level genome of the anhydrobiotic midge Polypedilum vanderplanki.</title>
        <authorList>
            <person name="Yoshida Y."/>
            <person name="Kikawada T."/>
            <person name="Gusev O."/>
        </authorList>
    </citation>
    <scope>NUCLEOTIDE SEQUENCE</scope>
    <source>
        <strain evidence="11">NIAS01</strain>
        <tissue evidence="11">Whole body or cell culture</tissue>
    </source>
</reference>
<evidence type="ECO:0000256" key="8">
    <source>
        <dbReference type="ARBA" id="ARBA00023170"/>
    </source>
</evidence>
<evidence type="ECO:0000256" key="4">
    <source>
        <dbReference type="ARBA" id="ARBA00022692"/>
    </source>
</evidence>
<keyword evidence="3 10" id="KW-0716">Sensory transduction</keyword>
<evidence type="ECO:0000256" key="9">
    <source>
        <dbReference type="ARBA" id="ARBA00023224"/>
    </source>
</evidence>
<dbReference type="GO" id="GO:0007165">
    <property type="term" value="P:signal transduction"/>
    <property type="evidence" value="ECO:0007669"/>
    <property type="project" value="UniProtKB-KW"/>
</dbReference>
<dbReference type="Pfam" id="PF02949">
    <property type="entry name" value="7tm_6"/>
    <property type="match status" value="1"/>
</dbReference>
<dbReference type="AlphaFoldDB" id="A0A9J6BJZ8"/>
<dbReference type="OrthoDB" id="8185860at2759"/>
<proteinExistence type="inferred from homology"/>
<dbReference type="PANTHER" id="PTHR21137">
    <property type="entry name" value="ODORANT RECEPTOR"/>
    <property type="match status" value="1"/>
</dbReference>
<gene>
    <name evidence="11" type="ORF">PVAND_000495</name>
</gene>
<dbReference type="Proteomes" id="UP001107558">
    <property type="component" value="Chromosome 3"/>
</dbReference>